<evidence type="ECO:0000256" key="4">
    <source>
        <dbReference type="ARBA" id="ARBA00022714"/>
    </source>
</evidence>
<keyword evidence="15" id="KW-1185">Reference proteome</keyword>
<evidence type="ECO:0000313" key="14">
    <source>
        <dbReference type="EMBL" id="CAG9856148.1"/>
    </source>
</evidence>
<evidence type="ECO:0000256" key="5">
    <source>
        <dbReference type="ARBA" id="ARBA00022723"/>
    </source>
</evidence>
<comment type="similarity">
    <text evidence="2">Belongs to the Rieske iron-sulfur protein family.</text>
</comment>
<dbReference type="SUPFAM" id="SSF50022">
    <property type="entry name" value="ISP domain"/>
    <property type="match status" value="1"/>
</dbReference>
<comment type="miscellaneous">
    <text evidence="11">The Rieske protein is a high potential 2Fe-2S protein.</text>
</comment>
<dbReference type="Proteomes" id="UP001153712">
    <property type="component" value="Chromosome 11"/>
</dbReference>
<evidence type="ECO:0000256" key="9">
    <source>
        <dbReference type="ARBA" id="ARBA00023136"/>
    </source>
</evidence>
<dbReference type="Pfam" id="PF09165">
    <property type="entry name" value="Ubiq-Cytc-red_N"/>
    <property type="match status" value="1"/>
</dbReference>
<dbReference type="FunFam" id="2.102.10.10:FF:000001">
    <property type="entry name" value="Cytochrome b-c1 complex subunit Rieske, mitochondrial"/>
    <property type="match status" value="1"/>
</dbReference>
<gene>
    <name evidence="14" type="ORF">PHYEVI_LOCUS2574</name>
</gene>
<dbReference type="InterPro" id="IPR015248">
    <property type="entry name" value="UQCRFS1_N"/>
</dbReference>
<evidence type="ECO:0000256" key="8">
    <source>
        <dbReference type="ARBA" id="ARBA00023014"/>
    </source>
</evidence>
<dbReference type="EMBL" id="OU900104">
    <property type="protein sequence ID" value="CAG9856148.1"/>
    <property type="molecule type" value="Genomic_DNA"/>
</dbReference>
<dbReference type="EC" id="7.1.1.8" evidence="11"/>
<keyword evidence="8" id="KW-0411">Iron-sulfur</keyword>
<dbReference type="FunFam" id="1.20.5.270:FF:000001">
    <property type="entry name" value="Cytochrome b-c1 complex subunit Rieske, mitochondrial"/>
    <property type="match status" value="1"/>
</dbReference>
<reference evidence="14" key="1">
    <citation type="submission" date="2022-01" db="EMBL/GenBank/DDBJ databases">
        <authorList>
            <person name="King R."/>
        </authorList>
    </citation>
    <scope>NUCLEOTIDE SEQUENCE</scope>
</reference>
<dbReference type="InterPro" id="IPR014349">
    <property type="entry name" value="Rieske_Fe-S_prot"/>
</dbReference>
<comment type="subcellular location">
    <subcellularLocation>
        <location evidence="1">Membrane</location>
        <topology evidence="1">Single-pass membrane protein</topology>
    </subcellularLocation>
    <subcellularLocation>
        <location evidence="12">Mitochondrion inner membrane</location>
    </subcellularLocation>
</comment>
<dbReference type="InterPro" id="IPR004192">
    <property type="entry name" value="Rieske_TM"/>
</dbReference>
<dbReference type="InterPro" id="IPR037008">
    <property type="entry name" value="bc1_Rieske_TM_sf"/>
</dbReference>
<evidence type="ECO:0000313" key="15">
    <source>
        <dbReference type="Proteomes" id="UP001153712"/>
    </source>
</evidence>
<dbReference type="PRINTS" id="PR00162">
    <property type="entry name" value="RIESKE"/>
</dbReference>
<keyword evidence="3" id="KW-0812">Transmembrane</keyword>
<sequence length="268" mass="28782">MLKPANVPGYFKAVSQVVSNQLNTGKQVAIIPKKKVVFVPWSSSSPAALRKALPNGNVTISTGPAVSSQIRWAHTDITVPDFTAYRKDSTKNPRVKSSETEEGRKNYTYLMAGALSVGAAYGAKAVVTQFVSSMSASADVLALAKIEIKLADIPEGKSVTFKWRGKPLFIRHRSAAEIQAEQSVAVSSLRDPQHDNDRVQNPSFLVVIGVCTHLGCVPIANSGDFGGYYCPCHGSHYDASGRIRKGPAPLNLEVPPYSFPEEGLLIVG</sequence>
<evidence type="ECO:0000256" key="3">
    <source>
        <dbReference type="ARBA" id="ARBA00022692"/>
    </source>
</evidence>
<evidence type="ECO:0000256" key="1">
    <source>
        <dbReference type="ARBA" id="ARBA00004167"/>
    </source>
</evidence>
<name>A0A9N9XLG9_PHYSR</name>
<dbReference type="SUPFAM" id="SSF81502">
    <property type="entry name" value="ISP transmembrane anchor"/>
    <property type="match status" value="1"/>
</dbReference>
<dbReference type="InterPro" id="IPR036922">
    <property type="entry name" value="Rieske_2Fe-2S_sf"/>
</dbReference>
<protein>
    <recommendedName>
        <fullName evidence="11">Cytochrome b-c1 complex subunit Rieske, mitochondrial</fullName>
        <ecNumber evidence="11">7.1.1.8</ecNumber>
    </recommendedName>
</protein>
<evidence type="ECO:0000256" key="11">
    <source>
        <dbReference type="RuleBase" id="RU004494"/>
    </source>
</evidence>
<dbReference type="InterPro" id="IPR017941">
    <property type="entry name" value="Rieske_2Fe-2S"/>
</dbReference>
<feature type="domain" description="Rieske" evidence="13">
    <location>
        <begin position="171"/>
        <end position="266"/>
    </location>
</feature>
<comment type="cofactor">
    <cofactor evidence="11">
        <name>[2Fe-2S] cluster</name>
        <dbReference type="ChEBI" id="CHEBI:190135"/>
    </cofactor>
    <text evidence="11">Binds 1 [2Fe-2S] cluster per subunit.</text>
</comment>
<dbReference type="PROSITE" id="PS51296">
    <property type="entry name" value="RIESKE"/>
    <property type="match status" value="1"/>
</dbReference>
<dbReference type="Pfam" id="PF00355">
    <property type="entry name" value="Rieske"/>
    <property type="match status" value="1"/>
</dbReference>
<evidence type="ECO:0000256" key="6">
    <source>
        <dbReference type="ARBA" id="ARBA00022989"/>
    </source>
</evidence>
<dbReference type="Pfam" id="PF02921">
    <property type="entry name" value="UCR_TM"/>
    <property type="match status" value="1"/>
</dbReference>
<dbReference type="OrthoDB" id="1637982at2759"/>
<keyword evidence="9" id="KW-0472">Membrane</keyword>
<proteinExistence type="inferred from homology"/>
<keyword evidence="6" id="KW-1133">Transmembrane helix</keyword>
<keyword evidence="10" id="KW-1015">Disulfide bond</keyword>
<dbReference type="GO" id="GO:0005743">
    <property type="term" value="C:mitochondrial inner membrane"/>
    <property type="evidence" value="ECO:0007669"/>
    <property type="project" value="UniProtKB-SubCell"/>
</dbReference>
<evidence type="ECO:0000256" key="7">
    <source>
        <dbReference type="ARBA" id="ARBA00023004"/>
    </source>
</evidence>
<dbReference type="Gene3D" id="2.102.10.10">
    <property type="entry name" value="Rieske [2Fe-2S] iron-sulphur domain"/>
    <property type="match status" value="1"/>
</dbReference>
<organism evidence="14 15">
    <name type="scientific">Phyllotreta striolata</name>
    <name type="common">Striped flea beetle</name>
    <name type="synonym">Crioceris striolata</name>
    <dbReference type="NCBI Taxonomy" id="444603"/>
    <lineage>
        <taxon>Eukaryota</taxon>
        <taxon>Metazoa</taxon>
        <taxon>Ecdysozoa</taxon>
        <taxon>Arthropoda</taxon>
        <taxon>Hexapoda</taxon>
        <taxon>Insecta</taxon>
        <taxon>Pterygota</taxon>
        <taxon>Neoptera</taxon>
        <taxon>Endopterygota</taxon>
        <taxon>Coleoptera</taxon>
        <taxon>Polyphaga</taxon>
        <taxon>Cucujiformia</taxon>
        <taxon>Chrysomeloidea</taxon>
        <taxon>Chrysomelidae</taxon>
        <taxon>Galerucinae</taxon>
        <taxon>Alticini</taxon>
        <taxon>Phyllotreta</taxon>
    </lineage>
</organism>
<dbReference type="Gene3D" id="1.20.5.270">
    <property type="entry name" value="Ubiquinol cytochrome reductase, transmembrane domain"/>
    <property type="match status" value="1"/>
</dbReference>
<dbReference type="GO" id="GO:0008121">
    <property type="term" value="F:quinol-cytochrome-c reductase activity"/>
    <property type="evidence" value="ECO:0007669"/>
    <property type="project" value="UniProtKB-EC"/>
</dbReference>
<accession>A0A9N9XLG9</accession>
<dbReference type="CDD" id="cd03470">
    <property type="entry name" value="Rieske_cytochrome_bc1"/>
    <property type="match status" value="1"/>
</dbReference>
<keyword evidence="4" id="KW-0001">2Fe-2S</keyword>
<keyword evidence="7" id="KW-0408">Iron</keyword>
<comment type="catalytic activity">
    <reaction evidence="11">
        <text>a quinol + 2 Fe(III)-[cytochrome c](out) = a quinone + 2 Fe(II)-[cytochrome c](out) + 2 H(+)(out)</text>
        <dbReference type="Rhea" id="RHEA:11484"/>
        <dbReference type="Rhea" id="RHEA-COMP:10350"/>
        <dbReference type="Rhea" id="RHEA-COMP:14399"/>
        <dbReference type="ChEBI" id="CHEBI:15378"/>
        <dbReference type="ChEBI" id="CHEBI:24646"/>
        <dbReference type="ChEBI" id="CHEBI:29033"/>
        <dbReference type="ChEBI" id="CHEBI:29034"/>
        <dbReference type="ChEBI" id="CHEBI:132124"/>
        <dbReference type="EC" id="7.1.1.8"/>
    </reaction>
</comment>
<dbReference type="GO" id="GO:0051537">
    <property type="term" value="F:2 iron, 2 sulfur cluster binding"/>
    <property type="evidence" value="ECO:0007669"/>
    <property type="project" value="UniProtKB-KW"/>
</dbReference>
<evidence type="ECO:0000256" key="12">
    <source>
        <dbReference type="RuleBase" id="RU004495"/>
    </source>
</evidence>
<keyword evidence="5" id="KW-0479">Metal-binding</keyword>
<keyword evidence="12" id="KW-0679">Respiratory chain</keyword>
<evidence type="ECO:0000259" key="13">
    <source>
        <dbReference type="PROSITE" id="PS51296"/>
    </source>
</evidence>
<evidence type="ECO:0000256" key="10">
    <source>
        <dbReference type="ARBA" id="ARBA00023157"/>
    </source>
</evidence>
<dbReference type="PANTHER" id="PTHR10134">
    <property type="entry name" value="CYTOCHROME B-C1 COMPLEX SUBUNIT RIESKE, MITOCHONDRIAL"/>
    <property type="match status" value="1"/>
</dbReference>
<keyword evidence="11" id="KW-0813">Transport</keyword>
<keyword evidence="12" id="KW-0496">Mitochondrion</keyword>
<keyword evidence="11" id="KW-0249">Electron transport</keyword>
<dbReference type="NCBIfam" id="TIGR01416">
    <property type="entry name" value="Rieske_proteo"/>
    <property type="match status" value="1"/>
</dbReference>
<dbReference type="AlphaFoldDB" id="A0A9N9XLG9"/>
<dbReference type="GO" id="GO:0046872">
    <property type="term" value="F:metal ion binding"/>
    <property type="evidence" value="ECO:0007669"/>
    <property type="project" value="UniProtKB-KW"/>
</dbReference>
<evidence type="ECO:0000256" key="2">
    <source>
        <dbReference type="ARBA" id="ARBA00010651"/>
    </source>
</evidence>
<dbReference type="InterPro" id="IPR005805">
    <property type="entry name" value="Rieske_Fe-S_prot_C"/>
</dbReference>
<dbReference type="InterPro" id="IPR006317">
    <property type="entry name" value="Ubiquinol_cyt_c_Rdtase_Fe-S-su"/>
</dbReference>